<protein>
    <recommendedName>
        <fullName evidence="7">D-xylulose kinase</fullName>
    </recommendedName>
</protein>
<dbReference type="GO" id="GO:0005829">
    <property type="term" value="C:cytosol"/>
    <property type="evidence" value="ECO:0007669"/>
    <property type="project" value="TreeGrafter"/>
</dbReference>
<gene>
    <name evidence="5" type="ORF">D9756_011106</name>
</gene>
<dbReference type="AlphaFoldDB" id="A0A8H5CT51"/>
<dbReference type="PANTHER" id="PTHR10196:SF57">
    <property type="entry name" value="XYLULOSE KINASE"/>
    <property type="match status" value="1"/>
</dbReference>
<dbReference type="GO" id="GO:0004856">
    <property type="term" value="F:D-xylulokinase activity"/>
    <property type="evidence" value="ECO:0007669"/>
    <property type="project" value="TreeGrafter"/>
</dbReference>
<comment type="similarity">
    <text evidence="1">Belongs to the FGGY kinase family.</text>
</comment>
<dbReference type="Gene3D" id="3.30.420.40">
    <property type="match status" value="2"/>
</dbReference>
<dbReference type="SUPFAM" id="SSF53067">
    <property type="entry name" value="Actin-like ATPase domain"/>
    <property type="match status" value="1"/>
</dbReference>
<feature type="compositionally biased region" description="Low complexity" evidence="4">
    <location>
        <begin position="826"/>
        <end position="846"/>
    </location>
</feature>
<dbReference type="InterPro" id="IPR043129">
    <property type="entry name" value="ATPase_NBD"/>
</dbReference>
<evidence type="ECO:0000256" key="4">
    <source>
        <dbReference type="SAM" id="MobiDB-lite"/>
    </source>
</evidence>
<name>A0A8H5CT51_9AGAR</name>
<keyword evidence="3" id="KW-0418">Kinase</keyword>
<evidence type="ECO:0000313" key="6">
    <source>
        <dbReference type="Proteomes" id="UP000559027"/>
    </source>
</evidence>
<feature type="region of interest" description="Disordered" evidence="4">
    <location>
        <begin position="501"/>
        <end position="527"/>
    </location>
</feature>
<dbReference type="EMBL" id="JAACJO010000025">
    <property type="protein sequence ID" value="KAF5347435.1"/>
    <property type="molecule type" value="Genomic_DNA"/>
</dbReference>
<evidence type="ECO:0000256" key="3">
    <source>
        <dbReference type="ARBA" id="ARBA00022777"/>
    </source>
</evidence>
<feature type="region of interest" description="Disordered" evidence="4">
    <location>
        <begin position="726"/>
        <end position="746"/>
    </location>
</feature>
<evidence type="ECO:0000313" key="5">
    <source>
        <dbReference type="EMBL" id="KAF5347435.1"/>
    </source>
</evidence>
<organism evidence="5 6">
    <name type="scientific">Leucocoprinus leucothites</name>
    <dbReference type="NCBI Taxonomy" id="201217"/>
    <lineage>
        <taxon>Eukaryota</taxon>
        <taxon>Fungi</taxon>
        <taxon>Dikarya</taxon>
        <taxon>Basidiomycota</taxon>
        <taxon>Agaricomycotina</taxon>
        <taxon>Agaricomycetes</taxon>
        <taxon>Agaricomycetidae</taxon>
        <taxon>Agaricales</taxon>
        <taxon>Agaricineae</taxon>
        <taxon>Agaricaceae</taxon>
        <taxon>Leucocoprinus</taxon>
    </lineage>
</organism>
<dbReference type="PANTHER" id="PTHR10196">
    <property type="entry name" value="SUGAR KINASE"/>
    <property type="match status" value="1"/>
</dbReference>
<dbReference type="GO" id="GO:0005997">
    <property type="term" value="P:xylulose metabolic process"/>
    <property type="evidence" value="ECO:0007669"/>
    <property type="project" value="TreeGrafter"/>
</dbReference>
<evidence type="ECO:0000256" key="2">
    <source>
        <dbReference type="ARBA" id="ARBA00022679"/>
    </source>
</evidence>
<proteinExistence type="inferred from homology"/>
<keyword evidence="6" id="KW-1185">Reference proteome</keyword>
<dbReference type="OrthoDB" id="1728974at2759"/>
<evidence type="ECO:0008006" key="7">
    <source>
        <dbReference type="Google" id="ProtNLM"/>
    </source>
</evidence>
<sequence>MQTPFCLGQSLCTRRILLAIPPARFFPVPSLPSIMPVTKSGPALFLGIELSTDQFRASIVDESLELVGTESVDFDTELPEYQTQGGIFTTPGDAYTTPVEMWIKGLDVLLQKLSRNHDLSRVKSIGGAAQHALVWWKSTTVPSLSSLDPSLPFQSHFSKHIFSLPNTPISQDTASQSHAIIIENLLGGAERMAARVGTAATPAMVAAQLLRVRETWQQEVWARTGRIQLASAFLCSLLTGKWIPMGEAEACATGMWVHSTTPGTPSHWDEGTLDIVGGSREEGRRVRGWLGDVDTTGGGRRAGNVSRYLVERYRFDLDMAAIIDTLVTPFTSDYLAAYLSLCPSPNDAILSFGPMDMLLTPAQNYIPTRMYNLFPHPAQDSGEKRRYIAALCNRNSDVPRALVRDMYTKSWSAFDRLVAIVPPGGSIGLDDKLFSFWHLQADAYPYSHVKGIYRFETGIKVNEFRDLRANPRCLVESQILSFRVKWSKMLGTGVLGSASQRRVNVTSNPNSSGTGTPPPFIVRSSTPSSSANAAASASAIPSVIANSALGIPFDPYDHTPLPSRIISTGAAANFPSISNLVGDVFNAPVYVPNTQVDSAQIIPHRNTPVAGFPGRAALGGAYVARWVWGREWASGGSSSGSLTGGSTGGSGRGLGVFEDEIRRLLQKRWIATGGVPLRTHIGPLPAGLAASASAMSGAGAQGLLGLVAGAAGVGLNVGGAGGGTGGPGSGANSGTSTPYGPRSGVGATVFEEDEEDLLPTSPLAGNNGNSPMSFGGLGISTSGLQHDPAIMAMGGHVSSPQGFESVVGPASSPLYDPMTGRMRTQTGSTIDTLSSSTSSVHGSAGVSTAYTSPDVSALGISMSGLGMGNLSPGPGSGTASNGQTTPGGGSIPGQPIAASNSTSGSGATATTNPTPLTPVVALTTADAEAQIGWAKVAEPDSDAFLTYAAIVPEYCRLEGMLVKGIV</sequence>
<keyword evidence="2" id="KW-0808">Transferase</keyword>
<evidence type="ECO:0000256" key="1">
    <source>
        <dbReference type="ARBA" id="ARBA00009156"/>
    </source>
</evidence>
<comment type="caution">
    <text evidence="5">The sequence shown here is derived from an EMBL/GenBank/DDBJ whole genome shotgun (WGS) entry which is preliminary data.</text>
</comment>
<dbReference type="Proteomes" id="UP000559027">
    <property type="component" value="Unassembled WGS sequence"/>
</dbReference>
<accession>A0A8H5CT51</accession>
<reference evidence="5 6" key="1">
    <citation type="journal article" date="2020" name="ISME J.">
        <title>Uncovering the hidden diversity of litter-decomposition mechanisms in mushroom-forming fungi.</title>
        <authorList>
            <person name="Floudas D."/>
            <person name="Bentzer J."/>
            <person name="Ahren D."/>
            <person name="Johansson T."/>
            <person name="Persson P."/>
            <person name="Tunlid A."/>
        </authorList>
    </citation>
    <scope>NUCLEOTIDE SEQUENCE [LARGE SCALE GENOMIC DNA]</scope>
    <source>
        <strain evidence="5 6">CBS 146.42</strain>
    </source>
</reference>
<feature type="region of interest" description="Disordered" evidence="4">
    <location>
        <begin position="823"/>
        <end position="846"/>
    </location>
</feature>
<feature type="region of interest" description="Disordered" evidence="4">
    <location>
        <begin position="868"/>
        <end position="915"/>
    </location>
</feature>
<feature type="compositionally biased region" description="Polar residues" evidence="4">
    <location>
        <begin position="501"/>
        <end position="515"/>
    </location>
</feature>
<feature type="compositionally biased region" description="Low complexity" evidence="4">
    <location>
        <begin position="897"/>
        <end position="915"/>
    </location>
</feature>